<evidence type="ECO:0000313" key="3">
    <source>
        <dbReference type="EMBL" id="MYM89065.1"/>
    </source>
</evidence>
<dbReference type="InterPro" id="IPR025751">
    <property type="entry name" value="RsbRD_N_dom"/>
</dbReference>
<dbReference type="CDD" id="cd01949">
    <property type="entry name" value="GGDEF"/>
    <property type="match status" value="1"/>
</dbReference>
<dbReference type="CDD" id="cd00130">
    <property type="entry name" value="PAS"/>
    <property type="match status" value="1"/>
</dbReference>
<dbReference type="Pfam" id="PF00990">
    <property type="entry name" value="GGDEF"/>
    <property type="match status" value="1"/>
</dbReference>
<dbReference type="Gene3D" id="3.30.70.270">
    <property type="match status" value="1"/>
</dbReference>
<dbReference type="PROSITE" id="PS50112">
    <property type="entry name" value="PAS"/>
    <property type="match status" value="1"/>
</dbReference>
<sequence>MGLSHFILANMDVILDKWTEFASTLVPEKRKFNREVLIDHARLMLETIAADLLMPESPFEQTEKSLGHNLLGTEVSAATMHGAAREESGFTLNATVSEYRALRASVTRLWEELPENQPMPPEAVVDLVRFNEAIDQALKDSVNSYYDEKEQKIRLFDAILSSTPDLSCIFDLEGRFTYANKVFLELLGMQLGDLVGKTYSDCGMPNAAEKDRQVQQVIHTGQPVRGECCFAHRPGDGDLYEYILTPVYDRNGHMDGVAGTSRNVTDRKAAEIRNWKQANFDTLTGLPNRCLFHNRLEQEVLHATRSGGPIALLFVDLDKFKEANDKFGHDAGDLVLQYASARMRACVRESDTVARLGGDEFTIILQDLTENGHAENVARKILGQMQRPFHVRHQAIHISASIGIALAPFDADTPEELMRDADHAMYLSKEAGCNCFRFYSRSHRDHLP</sequence>
<dbReference type="InterPro" id="IPR035965">
    <property type="entry name" value="PAS-like_dom_sf"/>
</dbReference>
<dbReference type="InterPro" id="IPR043128">
    <property type="entry name" value="Rev_trsase/Diguanyl_cyclase"/>
</dbReference>
<reference evidence="3 4" key="1">
    <citation type="submission" date="2020-01" db="EMBL/GenBank/DDBJ databases">
        <title>Novel species isolated from a subtropical stream in China.</title>
        <authorList>
            <person name="Lu H."/>
        </authorList>
    </citation>
    <scope>NUCLEOTIDE SEQUENCE [LARGE SCALE GENOMIC DNA]</scope>
    <source>
        <strain evidence="3 4">FT82W</strain>
    </source>
</reference>
<dbReference type="Pfam" id="PF14361">
    <property type="entry name" value="RsbRD_N"/>
    <property type="match status" value="1"/>
</dbReference>
<organism evidence="3 4">
    <name type="scientific">Duganella vulcania</name>
    <dbReference type="NCBI Taxonomy" id="2692166"/>
    <lineage>
        <taxon>Bacteria</taxon>
        <taxon>Pseudomonadati</taxon>
        <taxon>Pseudomonadota</taxon>
        <taxon>Betaproteobacteria</taxon>
        <taxon>Burkholderiales</taxon>
        <taxon>Oxalobacteraceae</taxon>
        <taxon>Telluria group</taxon>
        <taxon>Duganella</taxon>
    </lineage>
</organism>
<name>A0A845G6N7_9BURK</name>
<evidence type="ECO:0000313" key="4">
    <source>
        <dbReference type="Proteomes" id="UP000470302"/>
    </source>
</evidence>
<dbReference type="SUPFAM" id="SSF55785">
    <property type="entry name" value="PYP-like sensor domain (PAS domain)"/>
    <property type="match status" value="1"/>
</dbReference>
<dbReference type="PANTHER" id="PTHR46663:SF3">
    <property type="entry name" value="SLL0267 PROTEIN"/>
    <property type="match status" value="1"/>
</dbReference>
<dbReference type="SUPFAM" id="SSF55073">
    <property type="entry name" value="Nucleotide cyclase"/>
    <property type="match status" value="1"/>
</dbReference>
<dbReference type="RefSeq" id="WP_161098035.1">
    <property type="nucleotide sequence ID" value="NZ_WWCW01000062.1"/>
</dbReference>
<gene>
    <name evidence="3" type="ORF">GTP91_18045</name>
</gene>
<dbReference type="Pfam" id="PF08448">
    <property type="entry name" value="PAS_4"/>
    <property type="match status" value="1"/>
</dbReference>
<dbReference type="AlphaFoldDB" id="A0A845G6N7"/>
<proteinExistence type="predicted"/>
<dbReference type="SMART" id="SM00267">
    <property type="entry name" value="GGDEF"/>
    <property type="match status" value="1"/>
</dbReference>
<accession>A0A845G6N7</accession>
<dbReference type="NCBIfam" id="TIGR00229">
    <property type="entry name" value="sensory_box"/>
    <property type="match status" value="1"/>
</dbReference>
<dbReference type="NCBIfam" id="TIGR00254">
    <property type="entry name" value="GGDEF"/>
    <property type="match status" value="1"/>
</dbReference>
<dbReference type="PANTHER" id="PTHR46663">
    <property type="entry name" value="DIGUANYLATE CYCLASE DGCT-RELATED"/>
    <property type="match status" value="1"/>
</dbReference>
<comment type="caution">
    <text evidence="3">The sequence shown here is derived from an EMBL/GenBank/DDBJ whole genome shotgun (WGS) entry which is preliminary data.</text>
</comment>
<dbReference type="FunFam" id="3.30.70.270:FF:000001">
    <property type="entry name" value="Diguanylate cyclase domain protein"/>
    <property type="match status" value="1"/>
</dbReference>
<dbReference type="GO" id="GO:0003824">
    <property type="term" value="F:catalytic activity"/>
    <property type="evidence" value="ECO:0007669"/>
    <property type="project" value="UniProtKB-ARBA"/>
</dbReference>
<dbReference type="InterPro" id="IPR052163">
    <property type="entry name" value="DGC-Regulatory_Protein"/>
</dbReference>
<dbReference type="SMART" id="SM00091">
    <property type="entry name" value="PAS"/>
    <property type="match status" value="1"/>
</dbReference>
<dbReference type="InterPro" id="IPR000014">
    <property type="entry name" value="PAS"/>
</dbReference>
<dbReference type="InterPro" id="IPR029787">
    <property type="entry name" value="Nucleotide_cyclase"/>
</dbReference>
<feature type="domain" description="PAS" evidence="1">
    <location>
        <begin position="152"/>
        <end position="198"/>
    </location>
</feature>
<dbReference type="Gene3D" id="3.30.450.20">
    <property type="entry name" value="PAS domain"/>
    <property type="match status" value="1"/>
</dbReference>
<dbReference type="PROSITE" id="PS50887">
    <property type="entry name" value="GGDEF"/>
    <property type="match status" value="1"/>
</dbReference>
<dbReference type="Proteomes" id="UP000470302">
    <property type="component" value="Unassembled WGS sequence"/>
</dbReference>
<dbReference type="EMBL" id="WWCW01000062">
    <property type="protein sequence ID" value="MYM89065.1"/>
    <property type="molecule type" value="Genomic_DNA"/>
</dbReference>
<dbReference type="InterPro" id="IPR013656">
    <property type="entry name" value="PAS_4"/>
</dbReference>
<dbReference type="InterPro" id="IPR000160">
    <property type="entry name" value="GGDEF_dom"/>
</dbReference>
<protein>
    <submittedName>
        <fullName evidence="3">Diguanylate cyclase</fullName>
    </submittedName>
</protein>
<feature type="domain" description="GGDEF" evidence="2">
    <location>
        <begin position="308"/>
        <end position="441"/>
    </location>
</feature>
<evidence type="ECO:0000259" key="2">
    <source>
        <dbReference type="PROSITE" id="PS50887"/>
    </source>
</evidence>
<evidence type="ECO:0000259" key="1">
    <source>
        <dbReference type="PROSITE" id="PS50112"/>
    </source>
</evidence>